<dbReference type="EMBL" id="JBHUJD010000036">
    <property type="protein sequence ID" value="MFD2312321.1"/>
    <property type="molecule type" value="Genomic_DNA"/>
</dbReference>
<dbReference type="InterPro" id="IPR029062">
    <property type="entry name" value="Class_I_gatase-like"/>
</dbReference>
<dbReference type="PANTHER" id="PTHR43130:SF14">
    <property type="entry name" value="DJ-1_PFPI DOMAIN-CONTAINING PROTEIN"/>
    <property type="match status" value="1"/>
</dbReference>
<dbReference type="GO" id="GO:0016829">
    <property type="term" value="F:lyase activity"/>
    <property type="evidence" value="ECO:0007669"/>
    <property type="project" value="UniProtKB-KW"/>
</dbReference>
<evidence type="ECO:0000313" key="3">
    <source>
        <dbReference type="Proteomes" id="UP001597425"/>
    </source>
</evidence>
<dbReference type="RefSeq" id="WP_265723420.1">
    <property type="nucleotide sequence ID" value="NZ_JAPIVK010000050.1"/>
</dbReference>
<dbReference type="InterPro" id="IPR052158">
    <property type="entry name" value="INH-QAR"/>
</dbReference>
<dbReference type="Proteomes" id="UP001597425">
    <property type="component" value="Unassembled WGS sequence"/>
</dbReference>
<dbReference type="PANTHER" id="PTHR43130">
    <property type="entry name" value="ARAC-FAMILY TRANSCRIPTIONAL REGULATOR"/>
    <property type="match status" value="1"/>
</dbReference>
<feature type="domain" description="DJ-1/PfpI" evidence="1">
    <location>
        <begin position="7"/>
        <end position="168"/>
    </location>
</feature>
<comment type="caution">
    <text evidence="2">The sequence shown here is derived from an EMBL/GenBank/DDBJ whole genome shotgun (WGS) entry which is preliminary data.</text>
</comment>
<dbReference type="EC" id="4.2.1.-" evidence="2"/>
<reference evidence="3" key="1">
    <citation type="journal article" date="2019" name="Int. J. Syst. Evol. Microbiol.">
        <title>The Global Catalogue of Microorganisms (GCM) 10K type strain sequencing project: providing services to taxonomists for standard genome sequencing and annotation.</title>
        <authorList>
            <consortium name="The Broad Institute Genomics Platform"/>
            <consortium name="The Broad Institute Genome Sequencing Center for Infectious Disease"/>
            <person name="Wu L."/>
            <person name="Ma J."/>
        </authorList>
    </citation>
    <scope>NUCLEOTIDE SEQUENCE [LARGE SCALE GENOMIC DNA]</scope>
    <source>
        <strain evidence="3">KCTC 12848</strain>
    </source>
</reference>
<keyword evidence="2" id="KW-0456">Lyase</keyword>
<dbReference type="Pfam" id="PF01965">
    <property type="entry name" value="DJ-1_PfpI"/>
    <property type="match status" value="1"/>
</dbReference>
<evidence type="ECO:0000259" key="1">
    <source>
        <dbReference type="Pfam" id="PF01965"/>
    </source>
</evidence>
<organism evidence="2 3">
    <name type="scientific">Microbulbifer halophilus</name>
    <dbReference type="NCBI Taxonomy" id="453963"/>
    <lineage>
        <taxon>Bacteria</taxon>
        <taxon>Pseudomonadati</taxon>
        <taxon>Pseudomonadota</taxon>
        <taxon>Gammaproteobacteria</taxon>
        <taxon>Cellvibrionales</taxon>
        <taxon>Microbulbiferaceae</taxon>
        <taxon>Microbulbifer</taxon>
    </lineage>
</organism>
<name>A0ABW5EFE8_9GAMM</name>
<protein>
    <submittedName>
        <fullName evidence="2">DJ-1/PfpI family protein</fullName>
        <ecNumber evidence="2">4.2.1.-</ecNumber>
    </submittedName>
</protein>
<dbReference type="SUPFAM" id="SSF52317">
    <property type="entry name" value="Class I glutamine amidotransferase-like"/>
    <property type="match status" value="1"/>
</dbReference>
<dbReference type="Gene3D" id="3.40.50.880">
    <property type="match status" value="1"/>
</dbReference>
<dbReference type="CDD" id="cd03139">
    <property type="entry name" value="GATase1_PfpI_2"/>
    <property type="match status" value="1"/>
</dbReference>
<gene>
    <name evidence="2" type="ORF">ACFSKX_18025</name>
</gene>
<accession>A0ABW5EFE8</accession>
<proteinExistence type="predicted"/>
<evidence type="ECO:0000313" key="2">
    <source>
        <dbReference type="EMBL" id="MFD2312321.1"/>
    </source>
</evidence>
<keyword evidence="3" id="KW-1185">Reference proteome</keyword>
<sequence>MNLGIYIYDDAEVLDFSGPFEVFSTAKRLAQADWNIFLLAETAGPVQARGGFPVCPHFTIDDHPPIDVLLVAGGIHTGELEKPAVIEWIANVASSAERVASVCTGAFLLAEAGRLDGLPVTTHWEDIPNLKARYPALEVLENQRWVNRGNTTTSGGISAGIDMSLFLVSELASPELAERTARQMEYRWQKQP</sequence>
<dbReference type="InterPro" id="IPR002818">
    <property type="entry name" value="DJ-1/PfpI"/>
</dbReference>